<comment type="similarity">
    <text evidence="2">Belongs to the GSP F family.</text>
</comment>
<dbReference type="Proteomes" id="UP001213979">
    <property type="component" value="Unassembled WGS sequence"/>
</dbReference>
<dbReference type="InterPro" id="IPR018076">
    <property type="entry name" value="T2SS_GspF_dom"/>
</dbReference>
<gene>
    <name evidence="10" type="primary">comGB</name>
    <name evidence="10" type="ORF">P9850_02915</name>
    <name evidence="9" type="ORF">PNH38_01615</name>
</gene>
<keyword evidence="4 7" id="KW-0812">Transmembrane</keyword>
<keyword evidence="11" id="KW-1185">Reference proteome</keyword>
<evidence type="ECO:0000313" key="10">
    <source>
        <dbReference type="EMBL" id="MED5050821.1"/>
    </source>
</evidence>
<evidence type="ECO:0000313" key="12">
    <source>
        <dbReference type="Proteomes" id="UP001339962"/>
    </source>
</evidence>
<reference evidence="9 11" key="1">
    <citation type="submission" date="2023-01" db="EMBL/GenBank/DDBJ databases">
        <title>Genome-based reclassification of Anoxybacillus geothermalis as a later heterotypic synonym of Anoxybacillus rupiensis.</title>
        <authorList>
            <person name="Inan Bektas K."/>
            <person name="Canakci S."/>
            <person name="Belduz A.A."/>
            <person name="Guler H.H."/>
        </authorList>
    </citation>
    <scope>NUCLEOTIDE SEQUENCE [LARGE SCALE GENOMIC DNA]</scope>
    <source>
        <strain evidence="9 11">DSM 17127</strain>
    </source>
</reference>
<name>A0ABD5ITT2_9BACL</name>
<evidence type="ECO:0000256" key="1">
    <source>
        <dbReference type="ARBA" id="ARBA00004651"/>
    </source>
</evidence>
<dbReference type="InterPro" id="IPR042094">
    <property type="entry name" value="T2SS_GspF_sf"/>
</dbReference>
<evidence type="ECO:0000256" key="2">
    <source>
        <dbReference type="ARBA" id="ARBA00005745"/>
    </source>
</evidence>
<proteinExistence type="inferred from homology"/>
<reference evidence="10 12" key="2">
    <citation type="submission" date="2023-03" db="EMBL/GenBank/DDBJ databases">
        <title>Bacillus Genome Sequencing.</title>
        <authorList>
            <person name="Dunlap C."/>
        </authorList>
    </citation>
    <scope>NUCLEOTIDE SEQUENCE [LARGE SCALE GENOMIC DNA]</scope>
    <source>
        <strain evidence="10 12">NRS-38</strain>
    </source>
</reference>
<dbReference type="PANTHER" id="PTHR30012">
    <property type="entry name" value="GENERAL SECRETION PATHWAY PROTEIN"/>
    <property type="match status" value="1"/>
</dbReference>
<keyword evidence="3" id="KW-1003">Cell membrane</keyword>
<evidence type="ECO:0000256" key="7">
    <source>
        <dbReference type="SAM" id="Phobius"/>
    </source>
</evidence>
<feature type="domain" description="Type II secretion system protein GspF" evidence="8">
    <location>
        <begin position="17"/>
        <end position="129"/>
    </location>
</feature>
<evidence type="ECO:0000313" key="9">
    <source>
        <dbReference type="EMBL" id="MDE8562575.1"/>
    </source>
</evidence>
<dbReference type="NCBIfam" id="NF041012">
    <property type="entry name" value="T4P_ComGB"/>
    <property type="match status" value="1"/>
</dbReference>
<organism evidence="10 12">
    <name type="scientific">Anoxybacteroides rupiense</name>
    <dbReference type="NCBI Taxonomy" id="311460"/>
    <lineage>
        <taxon>Bacteria</taxon>
        <taxon>Bacillati</taxon>
        <taxon>Bacillota</taxon>
        <taxon>Bacilli</taxon>
        <taxon>Bacillales</taxon>
        <taxon>Anoxybacillaceae</taxon>
        <taxon>Anoxybacteroides</taxon>
    </lineage>
</organism>
<evidence type="ECO:0000313" key="11">
    <source>
        <dbReference type="Proteomes" id="UP001213979"/>
    </source>
</evidence>
<accession>A0ABD5ITT2</accession>
<dbReference type="PANTHER" id="PTHR30012:SF0">
    <property type="entry name" value="TYPE II SECRETION SYSTEM PROTEIN F-RELATED"/>
    <property type="match status" value="1"/>
</dbReference>
<feature type="domain" description="Type II secretion system protein GspF" evidence="8">
    <location>
        <begin position="213"/>
        <end position="335"/>
    </location>
</feature>
<evidence type="ECO:0000256" key="3">
    <source>
        <dbReference type="ARBA" id="ARBA00022475"/>
    </source>
</evidence>
<feature type="transmembrane region" description="Helical" evidence="7">
    <location>
        <begin position="153"/>
        <end position="183"/>
    </location>
</feature>
<feature type="transmembrane region" description="Helical" evidence="7">
    <location>
        <begin position="110"/>
        <end position="133"/>
    </location>
</feature>
<comment type="subcellular location">
    <subcellularLocation>
        <location evidence="1">Cell membrane</location>
        <topology evidence="1">Multi-pass membrane protein</topology>
    </subcellularLocation>
</comment>
<comment type="caution">
    <text evidence="10">The sequence shown here is derived from an EMBL/GenBank/DDBJ whole genome shotgun (WGS) entry which is preliminary data.</text>
</comment>
<dbReference type="Proteomes" id="UP001339962">
    <property type="component" value="Unassembled WGS sequence"/>
</dbReference>
<sequence length="342" mass="39650">MRKKTWPLQEQGQFLWRLGQLLEKGYSLSQAIEFLEIQQPVLRRRDLQHALSLLRSGFAFYKVLEALSFHSEAVGSIFFAEQHGDLAQGLAEAGKLLLSRARYWQRIRKAARYPLFLLCAVAIMLAFIQQLLLPQFVQLSSSLDSHRFSFSQIILQLFSIFPSVFTALSFLIGAAIAGYYFWLKKLPPIEQIKIYLRIPFVRHLSMLYHTHLFALQFSHLLNSGLSVYEALQVFEKQENVPFLRAEGAALKEQLVKGQRLEEMIGSRSYYEKELGLVIRHGQSNGELAMELFHYSRLVLEKLEEKLEKWTRTIQPILFSFIGLLIVLMYLSILLPMFEAMNK</sequence>
<dbReference type="Gene3D" id="1.20.81.30">
    <property type="entry name" value="Type II secretion system (T2SS), domain F"/>
    <property type="match status" value="2"/>
</dbReference>
<evidence type="ECO:0000259" key="8">
    <source>
        <dbReference type="Pfam" id="PF00482"/>
    </source>
</evidence>
<dbReference type="InterPro" id="IPR003004">
    <property type="entry name" value="GspF/PilC"/>
</dbReference>
<dbReference type="EMBL" id="JAQOTG010000001">
    <property type="protein sequence ID" value="MDE8562575.1"/>
    <property type="molecule type" value="Genomic_DNA"/>
</dbReference>
<dbReference type="AlphaFoldDB" id="A0ABD5ITT2"/>
<protein>
    <submittedName>
        <fullName evidence="10">Competence type IV pilus assembly protein ComGB</fullName>
    </submittedName>
</protein>
<dbReference type="Pfam" id="PF00482">
    <property type="entry name" value="T2SSF"/>
    <property type="match status" value="2"/>
</dbReference>
<keyword evidence="5 7" id="KW-1133">Transmembrane helix</keyword>
<evidence type="ECO:0000256" key="6">
    <source>
        <dbReference type="ARBA" id="ARBA00023136"/>
    </source>
</evidence>
<dbReference type="GO" id="GO:0005886">
    <property type="term" value="C:plasma membrane"/>
    <property type="evidence" value="ECO:0007669"/>
    <property type="project" value="UniProtKB-SubCell"/>
</dbReference>
<dbReference type="EMBL" id="JARTLI010000004">
    <property type="protein sequence ID" value="MED5050821.1"/>
    <property type="molecule type" value="Genomic_DNA"/>
</dbReference>
<feature type="transmembrane region" description="Helical" evidence="7">
    <location>
        <begin position="316"/>
        <end position="337"/>
    </location>
</feature>
<keyword evidence="6 7" id="KW-0472">Membrane</keyword>
<evidence type="ECO:0000256" key="4">
    <source>
        <dbReference type="ARBA" id="ARBA00022692"/>
    </source>
</evidence>
<dbReference type="RefSeq" id="WP_066145828.1">
    <property type="nucleotide sequence ID" value="NZ_JACIDF010000002.1"/>
</dbReference>
<dbReference type="InterPro" id="IPR047692">
    <property type="entry name" value="T4P_ComGB"/>
</dbReference>
<evidence type="ECO:0000256" key="5">
    <source>
        <dbReference type="ARBA" id="ARBA00022989"/>
    </source>
</evidence>